<accession>A0ABV9T2Z3</accession>
<feature type="region of interest" description="Disordered" evidence="2">
    <location>
        <begin position="134"/>
        <end position="160"/>
    </location>
</feature>
<dbReference type="RefSeq" id="WP_377065684.1">
    <property type="nucleotide sequence ID" value="NZ_JBHSJJ010000008.1"/>
</dbReference>
<reference evidence="4" key="1">
    <citation type="journal article" date="2019" name="Int. J. Syst. Evol. Microbiol.">
        <title>The Global Catalogue of Microorganisms (GCM) 10K type strain sequencing project: providing services to taxonomists for standard genome sequencing and annotation.</title>
        <authorList>
            <consortium name="The Broad Institute Genomics Platform"/>
            <consortium name="The Broad Institute Genome Sequencing Center for Infectious Disease"/>
            <person name="Wu L."/>
            <person name="Ma J."/>
        </authorList>
    </citation>
    <scope>NUCLEOTIDE SEQUENCE [LARGE SCALE GENOMIC DNA]</scope>
    <source>
        <strain evidence="4">CGMCC 4.7466</strain>
    </source>
</reference>
<keyword evidence="4" id="KW-1185">Reference proteome</keyword>
<comment type="similarity">
    <text evidence="1">Belongs to the bactofilin family.</text>
</comment>
<evidence type="ECO:0000256" key="1">
    <source>
        <dbReference type="ARBA" id="ARBA00044755"/>
    </source>
</evidence>
<evidence type="ECO:0000313" key="3">
    <source>
        <dbReference type="EMBL" id="MFC4873105.1"/>
    </source>
</evidence>
<name>A0ABV9T2Z3_9BACT</name>
<dbReference type="PANTHER" id="PTHR35024:SF4">
    <property type="entry name" value="POLYMER-FORMING CYTOSKELETAL PROTEIN"/>
    <property type="match status" value="1"/>
</dbReference>
<protein>
    <submittedName>
        <fullName evidence="3">Polymer-forming cytoskeletal protein</fullName>
    </submittedName>
</protein>
<dbReference type="EMBL" id="JBHSJJ010000008">
    <property type="protein sequence ID" value="MFC4873105.1"/>
    <property type="molecule type" value="Genomic_DNA"/>
</dbReference>
<sequence>MWSKERKIQEEMEMASAMSVFAAGLCVTGNIEANGDIRIDGNVMGDVMAKKKVIIGMGGYIKGDIHAAEVCVMGEVLGNFYVSGLARFSAEAKAKGLIYSEKIEIEAGADMEVSLLKFKDLEDANAGKELKIGKYGDRPVKEPAGTGDKKPIQSDTIKSR</sequence>
<dbReference type="InterPro" id="IPR007607">
    <property type="entry name" value="BacA/B"/>
</dbReference>
<dbReference type="Pfam" id="PF04519">
    <property type="entry name" value="Bactofilin"/>
    <property type="match status" value="1"/>
</dbReference>
<dbReference type="PANTHER" id="PTHR35024">
    <property type="entry name" value="HYPOTHETICAL CYTOSOLIC PROTEIN"/>
    <property type="match status" value="1"/>
</dbReference>
<gene>
    <name evidence="3" type="ORF">ACFPFU_15510</name>
</gene>
<proteinExistence type="inferred from homology"/>
<comment type="caution">
    <text evidence="3">The sequence shown here is derived from an EMBL/GenBank/DDBJ whole genome shotgun (WGS) entry which is preliminary data.</text>
</comment>
<organism evidence="3 4">
    <name type="scientific">Negadavirga shengliensis</name>
    <dbReference type="NCBI Taxonomy" id="1389218"/>
    <lineage>
        <taxon>Bacteria</taxon>
        <taxon>Pseudomonadati</taxon>
        <taxon>Bacteroidota</taxon>
        <taxon>Cytophagia</taxon>
        <taxon>Cytophagales</taxon>
        <taxon>Cyclobacteriaceae</taxon>
        <taxon>Negadavirga</taxon>
    </lineage>
</organism>
<dbReference type="Proteomes" id="UP001595818">
    <property type="component" value="Unassembled WGS sequence"/>
</dbReference>
<evidence type="ECO:0000313" key="4">
    <source>
        <dbReference type="Proteomes" id="UP001595818"/>
    </source>
</evidence>
<evidence type="ECO:0000256" key="2">
    <source>
        <dbReference type="SAM" id="MobiDB-lite"/>
    </source>
</evidence>